<evidence type="ECO:0000313" key="3">
    <source>
        <dbReference type="EMBL" id="KAJ0200945.1"/>
    </source>
</evidence>
<dbReference type="EMBL" id="NBSK02000006">
    <property type="protein sequence ID" value="KAJ0200945.1"/>
    <property type="molecule type" value="Genomic_DNA"/>
</dbReference>
<keyword evidence="2" id="KW-0812">Transmembrane</keyword>
<dbReference type="GO" id="GO:0001709">
    <property type="term" value="P:cell fate determination"/>
    <property type="evidence" value="ECO:0000318"/>
    <property type="project" value="GO_Central"/>
</dbReference>
<evidence type="ECO:0000256" key="1">
    <source>
        <dbReference type="ARBA" id="ARBA00022729"/>
    </source>
</evidence>
<gene>
    <name evidence="3" type="ORF">LSAT_V11C600309420</name>
</gene>
<dbReference type="InterPro" id="IPR040361">
    <property type="entry name" value="TPD1"/>
</dbReference>
<name>A0A9R1V762_LACSA</name>
<protein>
    <submittedName>
        <fullName evidence="3">Uncharacterized protein</fullName>
    </submittedName>
</protein>
<dbReference type="PANTHER" id="PTHR33184">
    <property type="entry name" value="PROTEIN TAPETUM DETERMINANT 1-LIKE-RELATED"/>
    <property type="match status" value="1"/>
</dbReference>
<keyword evidence="2" id="KW-1133">Transmembrane helix</keyword>
<keyword evidence="1" id="KW-0732">Signal</keyword>
<evidence type="ECO:0000256" key="2">
    <source>
        <dbReference type="SAM" id="Phobius"/>
    </source>
</evidence>
<keyword evidence="2" id="KW-0472">Membrane</keyword>
<evidence type="ECO:0000313" key="4">
    <source>
        <dbReference type="Proteomes" id="UP000235145"/>
    </source>
</evidence>
<dbReference type="Pfam" id="PF24068">
    <property type="entry name" value="TPD1_C"/>
    <property type="match status" value="1"/>
</dbReference>
<feature type="transmembrane region" description="Helical" evidence="2">
    <location>
        <begin position="20"/>
        <end position="45"/>
    </location>
</feature>
<organism evidence="3 4">
    <name type="scientific">Lactuca sativa</name>
    <name type="common">Garden lettuce</name>
    <dbReference type="NCBI Taxonomy" id="4236"/>
    <lineage>
        <taxon>Eukaryota</taxon>
        <taxon>Viridiplantae</taxon>
        <taxon>Streptophyta</taxon>
        <taxon>Embryophyta</taxon>
        <taxon>Tracheophyta</taxon>
        <taxon>Spermatophyta</taxon>
        <taxon>Magnoliopsida</taxon>
        <taxon>eudicotyledons</taxon>
        <taxon>Gunneridae</taxon>
        <taxon>Pentapetalae</taxon>
        <taxon>asterids</taxon>
        <taxon>campanulids</taxon>
        <taxon>Asterales</taxon>
        <taxon>Asteraceae</taxon>
        <taxon>Cichorioideae</taxon>
        <taxon>Cichorieae</taxon>
        <taxon>Lactucinae</taxon>
        <taxon>Lactuca</taxon>
    </lineage>
</organism>
<dbReference type="Proteomes" id="UP000235145">
    <property type="component" value="Unassembled WGS sequence"/>
</dbReference>
<sequence>MLDPAFRDTINTLYSVKQKSFVFIEFATMASTFESLLTIIIFTLLMKGHGQCQLKDLTVLTLETPRQIQGVPEWQMMFVNNCKCTLKGATVSCKGFHSVENVDPNVFAPIGNDKCIVNGGRPIEPFASVMFLYADPQHFVFEPVSHDMVCVST</sequence>
<reference evidence="3 4" key="1">
    <citation type="journal article" date="2017" name="Nat. Commun.">
        <title>Genome assembly with in vitro proximity ligation data and whole-genome triplication in lettuce.</title>
        <authorList>
            <person name="Reyes-Chin-Wo S."/>
            <person name="Wang Z."/>
            <person name="Yang X."/>
            <person name="Kozik A."/>
            <person name="Arikit S."/>
            <person name="Song C."/>
            <person name="Xia L."/>
            <person name="Froenicke L."/>
            <person name="Lavelle D.O."/>
            <person name="Truco M.J."/>
            <person name="Xia R."/>
            <person name="Zhu S."/>
            <person name="Xu C."/>
            <person name="Xu H."/>
            <person name="Xu X."/>
            <person name="Cox K."/>
            <person name="Korf I."/>
            <person name="Meyers B.C."/>
            <person name="Michelmore R.W."/>
        </authorList>
    </citation>
    <scope>NUCLEOTIDE SEQUENCE [LARGE SCALE GENOMIC DNA]</scope>
    <source>
        <strain evidence="4">cv. Salinas</strain>
        <tissue evidence="3">Seedlings</tissue>
    </source>
</reference>
<keyword evidence="4" id="KW-1185">Reference proteome</keyword>
<proteinExistence type="predicted"/>
<dbReference type="AlphaFoldDB" id="A0A9R1V762"/>
<accession>A0A9R1V762</accession>
<comment type="caution">
    <text evidence="3">The sequence shown here is derived from an EMBL/GenBank/DDBJ whole genome shotgun (WGS) entry which is preliminary data.</text>
</comment>
<dbReference type="PANTHER" id="PTHR33184:SF72">
    <property type="entry name" value="BETA-1,3-N-ACETYLGLUCOSAMINYLTRANSFERASE FAMILY PROTEIN"/>
    <property type="match status" value="1"/>
</dbReference>